<name>A0A9Q7AT15_9BACT</name>
<dbReference type="PANTHER" id="PTHR43537">
    <property type="entry name" value="TRANSCRIPTIONAL REGULATOR, GNTR FAMILY"/>
    <property type="match status" value="1"/>
</dbReference>
<dbReference type="InterPro" id="IPR000524">
    <property type="entry name" value="Tscrpt_reg_HTH_GntR"/>
</dbReference>
<sequence length="222" mass="24674">MDSPLSPARNTDLRQIVYEKIKEAIVNGIIPPGQRLSEVELADQLAVSRTPVREAIRQLAQTGLVVLIPRRGAYVALPTVQDALDLYELRSGLELIAMERACKNPPLEELQACLSIFRNATDAIPVTVFLEGDRRFHAAISAASHNRYLQEVLENISDQINLCRHYSVVKLPLGTSSLEHVTIIEAMMAGDRDKAVATLRDHLARARDALVEVLRLHDSERA</sequence>
<evidence type="ECO:0000259" key="4">
    <source>
        <dbReference type="PROSITE" id="PS50949"/>
    </source>
</evidence>
<evidence type="ECO:0000313" key="6">
    <source>
        <dbReference type="Proteomes" id="UP000671879"/>
    </source>
</evidence>
<dbReference type="CDD" id="cd07377">
    <property type="entry name" value="WHTH_GntR"/>
    <property type="match status" value="1"/>
</dbReference>
<evidence type="ECO:0000256" key="2">
    <source>
        <dbReference type="ARBA" id="ARBA00023125"/>
    </source>
</evidence>
<dbReference type="PANTHER" id="PTHR43537:SF24">
    <property type="entry name" value="GLUCONATE OPERON TRANSCRIPTIONAL REPRESSOR"/>
    <property type="match status" value="1"/>
</dbReference>
<dbReference type="InterPro" id="IPR008920">
    <property type="entry name" value="TF_FadR/GntR_C"/>
</dbReference>
<evidence type="ECO:0000313" key="5">
    <source>
        <dbReference type="EMBL" id="QTX33426.1"/>
    </source>
</evidence>
<dbReference type="SUPFAM" id="SSF48008">
    <property type="entry name" value="GntR ligand-binding domain-like"/>
    <property type="match status" value="1"/>
</dbReference>
<keyword evidence="1" id="KW-0805">Transcription regulation</keyword>
<dbReference type="Pfam" id="PF00392">
    <property type="entry name" value="GntR"/>
    <property type="match status" value="1"/>
</dbReference>
<reference evidence="6" key="1">
    <citation type="submission" date="2021-04" db="EMBL/GenBank/DDBJ databases">
        <title>A novel Synergistetes isolate from a pyrite-forming mixed culture.</title>
        <authorList>
            <person name="Bunk B."/>
            <person name="Sproer C."/>
            <person name="Spring S."/>
            <person name="Pester M."/>
        </authorList>
    </citation>
    <scope>NUCLEOTIDE SEQUENCE [LARGE SCALE GENOMIC DNA]</scope>
    <source>
        <strain evidence="6">J.5.4.2-T.3.5.2</strain>
    </source>
</reference>
<proteinExistence type="predicted"/>
<dbReference type="Pfam" id="PF07729">
    <property type="entry name" value="FCD"/>
    <property type="match status" value="1"/>
</dbReference>
<accession>A0A9Q7AT15</accession>
<dbReference type="Proteomes" id="UP000671879">
    <property type="component" value="Chromosome"/>
</dbReference>
<dbReference type="EMBL" id="CP072943">
    <property type="protein sequence ID" value="QTX33426.1"/>
    <property type="molecule type" value="Genomic_DNA"/>
</dbReference>
<dbReference type="KEGG" id="aram:KAR29_06025"/>
<dbReference type="Gene3D" id="1.20.120.530">
    <property type="entry name" value="GntR ligand-binding domain-like"/>
    <property type="match status" value="1"/>
</dbReference>
<dbReference type="GO" id="GO:0003700">
    <property type="term" value="F:DNA-binding transcription factor activity"/>
    <property type="evidence" value="ECO:0007669"/>
    <property type="project" value="InterPro"/>
</dbReference>
<keyword evidence="6" id="KW-1185">Reference proteome</keyword>
<dbReference type="InterPro" id="IPR036390">
    <property type="entry name" value="WH_DNA-bd_sf"/>
</dbReference>
<dbReference type="GO" id="GO:0003677">
    <property type="term" value="F:DNA binding"/>
    <property type="evidence" value="ECO:0007669"/>
    <property type="project" value="UniProtKB-KW"/>
</dbReference>
<dbReference type="Gene3D" id="1.10.10.10">
    <property type="entry name" value="Winged helix-like DNA-binding domain superfamily/Winged helix DNA-binding domain"/>
    <property type="match status" value="1"/>
</dbReference>
<dbReference type="PRINTS" id="PR00035">
    <property type="entry name" value="HTHGNTR"/>
</dbReference>
<feature type="domain" description="HTH gntR-type" evidence="4">
    <location>
        <begin position="11"/>
        <end position="78"/>
    </location>
</feature>
<evidence type="ECO:0000256" key="3">
    <source>
        <dbReference type="ARBA" id="ARBA00023163"/>
    </source>
</evidence>
<dbReference type="InterPro" id="IPR011711">
    <property type="entry name" value="GntR_C"/>
</dbReference>
<gene>
    <name evidence="5" type="ORF">KAR29_06025</name>
</gene>
<evidence type="ECO:0000256" key="1">
    <source>
        <dbReference type="ARBA" id="ARBA00023015"/>
    </source>
</evidence>
<keyword evidence="2" id="KW-0238">DNA-binding</keyword>
<dbReference type="AlphaFoldDB" id="A0A9Q7AT15"/>
<dbReference type="RefSeq" id="WP_274374712.1">
    <property type="nucleotide sequence ID" value="NZ_CP072943.1"/>
</dbReference>
<dbReference type="PROSITE" id="PS50949">
    <property type="entry name" value="HTH_GNTR"/>
    <property type="match status" value="1"/>
</dbReference>
<dbReference type="SUPFAM" id="SSF46785">
    <property type="entry name" value="Winged helix' DNA-binding domain"/>
    <property type="match status" value="1"/>
</dbReference>
<dbReference type="SMART" id="SM00895">
    <property type="entry name" value="FCD"/>
    <property type="match status" value="1"/>
</dbReference>
<dbReference type="InterPro" id="IPR036388">
    <property type="entry name" value="WH-like_DNA-bd_sf"/>
</dbReference>
<organism evidence="5 6">
    <name type="scientific">Aminithiophilus ramosus</name>
    <dbReference type="NCBI Taxonomy" id="3029084"/>
    <lineage>
        <taxon>Bacteria</taxon>
        <taxon>Thermotogati</taxon>
        <taxon>Synergistota</taxon>
        <taxon>Synergistia</taxon>
        <taxon>Synergistales</taxon>
        <taxon>Aminithiophilaceae</taxon>
        <taxon>Aminithiophilus</taxon>
    </lineage>
</organism>
<dbReference type="SMART" id="SM00345">
    <property type="entry name" value="HTH_GNTR"/>
    <property type="match status" value="1"/>
</dbReference>
<protein>
    <submittedName>
        <fullName evidence="5">GntR family transcriptional regulator</fullName>
    </submittedName>
</protein>
<keyword evidence="3" id="KW-0804">Transcription</keyword>